<dbReference type="InterPro" id="IPR000876">
    <property type="entry name" value="Ribosomal_eS4"/>
</dbReference>
<comment type="caution">
    <text evidence="8">The sequence shown here is derived from an EMBL/GenBank/DDBJ whole genome shotgun (WGS) entry which is preliminary data.</text>
</comment>
<keyword evidence="9" id="KW-1185">Reference proteome</keyword>
<dbReference type="InterPro" id="IPR013845">
    <property type="entry name" value="Ribosomal_eS4_central_region"/>
</dbReference>
<dbReference type="EMBL" id="BMAW01070173">
    <property type="protein sequence ID" value="GFT72094.1"/>
    <property type="molecule type" value="Genomic_DNA"/>
</dbReference>
<dbReference type="GO" id="GO:0022627">
    <property type="term" value="C:cytosolic small ribosomal subunit"/>
    <property type="evidence" value="ECO:0007669"/>
    <property type="project" value="TreeGrafter"/>
</dbReference>
<dbReference type="Gene3D" id="2.40.50.740">
    <property type="match status" value="1"/>
</dbReference>
<organism evidence="8 9">
    <name type="scientific">Nephila pilipes</name>
    <name type="common">Giant wood spider</name>
    <name type="synonym">Nephila maculata</name>
    <dbReference type="NCBI Taxonomy" id="299642"/>
    <lineage>
        <taxon>Eukaryota</taxon>
        <taxon>Metazoa</taxon>
        <taxon>Ecdysozoa</taxon>
        <taxon>Arthropoda</taxon>
        <taxon>Chelicerata</taxon>
        <taxon>Arachnida</taxon>
        <taxon>Araneae</taxon>
        <taxon>Araneomorphae</taxon>
        <taxon>Entelegynae</taxon>
        <taxon>Araneoidea</taxon>
        <taxon>Nephilidae</taxon>
        <taxon>Nephila</taxon>
    </lineage>
</organism>
<keyword evidence="4 8" id="KW-0689">Ribosomal protein</keyword>
<dbReference type="PANTHER" id="PTHR11581">
    <property type="entry name" value="30S/40S RIBOSOMAL PROTEIN S4"/>
    <property type="match status" value="1"/>
</dbReference>
<dbReference type="GO" id="GO:0006412">
    <property type="term" value="P:translation"/>
    <property type="evidence" value="ECO:0007669"/>
    <property type="project" value="InterPro"/>
</dbReference>
<keyword evidence="5" id="KW-0687">Ribonucleoprotein</keyword>
<protein>
    <submittedName>
        <fullName evidence="8">40S ribosomal protein S4</fullName>
    </submittedName>
</protein>
<name>A0A8X6TYV6_NEPPI</name>
<evidence type="ECO:0000256" key="3">
    <source>
        <dbReference type="ARBA" id="ARBA00022884"/>
    </source>
</evidence>
<evidence type="ECO:0000256" key="2">
    <source>
        <dbReference type="ARBA" id="ARBA00022730"/>
    </source>
</evidence>
<dbReference type="InterPro" id="IPR005824">
    <property type="entry name" value="KOW"/>
</dbReference>
<dbReference type="GO" id="GO:0003735">
    <property type="term" value="F:structural constituent of ribosome"/>
    <property type="evidence" value="ECO:0007669"/>
    <property type="project" value="InterPro"/>
</dbReference>
<dbReference type="CDD" id="cd06087">
    <property type="entry name" value="KOW_RPS4"/>
    <property type="match status" value="1"/>
</dbReference>
<dbReference type="AlphaFoldDB" id="A0A8X6TYV6"/>
<keyword evidence="3" id="KW-0694">RNA-binding</keyword>
<reference evidence="8" key="1">
    <citation type="submission" date="2020-08" db="EMBL/GenBank/DDBJ databases">
        <title>Multicomponent nature underlies the extraordinary mechanical properties of spider dragline silk.</title>
        <authorList>
            <person name="Kono N."/>
            <person name="Nakamura H."/>
            <person name="Mori M."/>
            <person name="Yoshida Y."/>
            <person name="Ohtoshi R."/>
            <person name="Malay A.D."/>
            <person name="Moran D.A.P."/>
            <person name="Tomita M."/>
            <person name="Numata K."/>
            <person name="Arakawa K."/>
        </authorList>
    </citation>
    <scope>NUCLEOTIDE SEQUENCE</scope>
</reference>
<comment type="similarity">
    <text evidence="1">Belongs to the eukaryotic ribosomal protein eS4 family.</text>
</comment>
<dbReference type="InterPro" id="IPR038237">
    <property type="entry name" value="Ribosomal_eS4_central_sf"/>
</dbReference>
<sequence>MLVPRAYIPFLVTHDARTIRYPDPLVKVNDSVQVDITRGKIMDFVKFEVGNLVMITGGHNLGRFGNITSQERHPGSFDIVHVKDSLGHSFATSGLPKLDVLGLDDEKNSHDVL</sequence>
<dbReference type="Gene3D" id="2.30.30.30">
    <property type="match status" value="1"/>
</dbReference>
<evidence type="ECO:0000256" key="1">
    <source>
        <dbReference type="ARBA" id="ARBA00007500"/>
    </source>
</evidence>
<gene>
    <name evidence="8" type="primary">RpS4</name>
    <name evidence="8" type="ORF">NPIL_72701</name>
</gene>
<dbReference type="FunFam" id="2.40.50.740:FF:000001">
    <property type="entry name" value="40S ribosomal protein S4"/>
    <property type="match status" value="1"/>
</dbReference>
<evidence type="ECO:0000256" key="4">
    <source>
        <dbReference type="ARBA" id="ARBA00022980"/>
    </source>
</evidence>
<accession>A0A8X6TYV6</accession>
<dbReference type="OrthoDB" id="1109245at2759"/>
<dbReference type="InterPro" id="IPR041982">
    <property type="entry name" value="Ribosomal_eS4_KOW"/>
</dbReference>
<evidence type="ECO:0000256" key="5">
    <source>
        <dbReference type="ARBA" id="ARBA00023274"/>
    </source>
</evidence>
<evidence type="ECO:0000313" key="8">
    <source>
        <dbReference type="EMBL" id="GFT72094.1"/>
    </source>
</evidence>
<feature type="domain" description="Small ribosomal subunit protein eS4 central region" evidence="7">
    <location>
        <begin position="8"/>
        <end position="41"/>
    </location>
</feature>
<dbReference type="PANTHER" id="PTHR11581:SF0">
    <property type="entry name" value="SMALL RIBOSOMAL SUBUNIT PROTEIN ES4"/>
    <property type="match status" value="1"/>
</dbReference>
<evidence type="ECO:0000259" key="7">
    <source>
        <dbReference type="Pfam" id="PF00900"/>
    </source>
</evidence>
<dbReference type="Pfam" id="PF00467">
    <property type="entry name" value="KOW"/>
    <property type="match status" value="1"/>
</dbReference>
<feature type="domain" description="KOW" evidence="6">
    <location>
        <begin position="49"/>
        <end position="83"/>
    </location>
</feature>
<keyword evidence="2" id="KW-0699">rRNA-binding</keyword>
<proteinExistence type="inferred from homology"/>
<evidence type="ECO:0000313" key="9">
    <source>
        <dbReference type="Proteomes" id="UP000887013"/>
    </source>
</evidence>
<evidence type="ECO:0000259" key="6">
    <source>
        <dbReference type="Pfam" id="PF00467"/>
    </source>
</evidence>
<dbReference type="GO" id="GO:0019843">
    <property type="term" value="F:rRNA binding"/>
    <property type="evidence" value="ECO:0007669"/>
    <property type="project" value="UniProtKB-KW"/>
</dbReference>
<dbReference type="InterPro" id="IPR014722">
    <property type="entry name" value="Rib_uL2_dom2"/>
</dbReference>
<dbReference type="Proteomes" id="UP000887013">
    <property type="component" value="Unassembled WGS sequence"/>
</dbReference>
<dbReference type="Pfam" id="PF00900">
    <property type="entry name" value="Ribosomal_S4e"/>
    <property type="match status" value="1"/>
</dbReference>